<sequence length="177" mass="19999">MELYTYDGVEPDVHLVTLNLCTQNDKLQLLKGYAAGALYTENAGTDTQCLPKNPNWRIFHDVGNEAARIYGAEYRTGYSIGEALHKTFTLYEVPCAVCQTKDRCYSRWHLEYRGYLMTQNYQHGASNYACVDARPEITGSKANLEGRLFYPVESVCGSLPCPPYVNHRELTCAVCTF</sequence>
<comment type="caution">
    <text evidence="1">The sequence shown here is derived from an EMBL/GenBank/DDBJ whole genome shotgun (WGS) entry which is preliminary data.</text>
</comment>
<evidence type="ECO:0000313" key="1">
    <source>
        <dbReference type="EMBL" id="KAJ8301008.1"/>
    </source>
</evidence>
<gene>
    <name evidence="1" type="ORF">KUTeg_022527</name>
</gene>
<dbReference type="EMBL" id="JARBDR010000919">
    <property type="protein sequence ID" value="KAJ8301008.1"/>
    <property type="molecule type" value="Genomic_DNA"/>
</dbReference>
<name>A0ABQ9E6H9_TEGGR</name>
<keyword evidence="2" id="KW-1185">Reference proteome</keyword>
<evidence type="ECO:0008006" key="3">
    <source>
        <dbReference type="Google" id="ProtNLM"/>
    </source>
</evidence>
<dbReference type="Proteomes" id="UP001217089">
    <property type="component" value="Unassembled WGS sequence"/>
</dbReference>
<evidence type="ECO:0000313" key="2">
    <source>
        <dbReference type="Proteomes" id="UP001217089"/>
    </source>
</evidence>
<dbReference type="PANTHER" id="PTHR24024:SF18">
    <property type="entry name" value="SHORT-CHAIN COLLAGEN C4-LIKE"/>
    <property type="match status" value="1"/>
</dbReference>
<organism evidence="1 2">
    <name type="scientific">Tegillarca granosa</name>
    <name type="common">Malaysian cockle</name>
    <name type="synonym">Anadara granosa</name>
    <dbReference type="NCBI Taxonomy" id="220873"/>
    <lineage>
        <taxon>Eukaryota</taxon>
        <taxon>Metazoa</taxon>
        <taxon>Spiralia</taxon>
        <taxon>Lophotrochozoa</taxon>
        <taxon>Mollusca</taxon>
        <taxon>Bivalvia</taxon>
        <taxon>Autobranchia</taxon>
        <taxon>Pteriomorphia</taxon>
        <taxon>Arcoida</taxon>
        <taxon>Arcoidea</taxon>
        <taxon>Arcidae</taxon>
        <taxon>Tegillarca</taxon>
    </lineage>
</organism>
<protein>
    <recommendedName>
        <fullName evidence="3">Short-chain collagen C4-like</fullName>
    </recommendedName>
</protein>
<dbReference type="InterPro" id="IPR051077">
    <property type="entry name" value="Ca-dependent_lectin"/>
</dbReference>
<dbReference type="PANTHER" id="PTHR24024">
    <property type="entry name" value="PULMONARY SURFACTANT-ASSOCIATED PROTEIN A"/>
    <property type="match status" value="1"/>
</dbReference>
<accession>A0ABQ9E6H9</accession>
<reference evidence="1 2" key="1">
    <citation type="submission" date="2022-12" db="EMBL/GenBank/DDBJ databases">
        <title>Chromosome-level genome of Tegillarca granosa.</title>
        <authorList>
            <person name="Kim J."/>
        </authorList>
    </citation>
    <scope>NUCLEOTIDE SEQUENCE [LARGE SCALE GENOMIC DNA]</scope>
    <source>
        <strain evidence="1">Teg-2019</strain>
        <tissue evidence="1">Adductor muscle</tissue>
    </source>
</reference>
<proteinExistence type="predicted"/>